<dbReference type="EMBL" id="CCYD01000109">
    <property type="protein sequence ID" value="CEG35914.1"/>
    <property type="molecule type" value="Genomic_DNA"/>
</dbReference>
<dbReference type="Proteomes" id="UP000054928">
    <property type="component" value="Unassembled WGS sequence"/>
</dbReference>
<keyword evidence="3" id="KW-1185">Reference proteome</keyword>
<keyword evidence="1" id="KW-1133">Transmembrane helix</keyword>
<feature type="transmembrane region" description="Helical" evidence="1">
    <location>
        <begin position="67"/>
        <end position="88"/>
    </location>
</feature>
<dbReference type="STRING" id="4781.A0A0P1A6U0"/>
<reference evidence="3" key="1">
    <citation type="submission" date="2014-09" db="EMBL/GenBank/DDBJ databases">
        <authorList>
            <person name="Sharma Rahul"/>
            <person name="Thines Marco"/>
        </authorList>
    </citation>
    <scope>NUCLEOTIDE SEQUENCE [LARGE SCALE GENOMIC DNA]</scope>
</reference>
<keyword evidence="1" id="KW-0812">Transmembrane</keyword>
<accession>A0A0P1A6U0</accession>
<protein>
    <submittedName>
        <fullName evidence="2">Uncharacterized protein</fullName>
    </submittedName>
</protein>
<dbReference type="OMA" id="RFVCAQT"/>
<evidence type="ECO:0000256" key="1">
    <source>
        <dbReference type="SAM" id="Phobius"/>
    </source>
</evidence>
<feature type="transmembrane region" description="Helical" evidence="1">
    <location>
        <begin position="20"/>
        <end position="46"/>
    </location>
</feature>
<sequence>MTSVAPMSSLVSASGIDAAYSLVITVVNIPFIECLLTPLSMVALVFGQELIPLQDLSEGWSASYGLWIREAVLVGIVSHALLIQATYLISDFHVTLTQRLKLYVIMPTICVTVTIGMLTNRAQVSRCLRFVCAQTSTVFIFPLYEILFSFAEGTIYRLPVIFLLPVIKVALKNLVLYFAKSLEDMAPVEVIFTADFFNAIYVATSIKSSTSLSSILAITITDLSQTLIMLYGLQRRTATIRARLGQVSAGTGSILSMISAICRDPHLLRTQVFTNVQRRSCIPLRISSADKSLLDCLDQICSSEEQAGRRRSSTFPDKNFPLSCFRARSLPNDLYPTTFKTESSLKHSTILVESLQILFTTECLVTTAYLEAFMPLFYSGYMAFMVHIPNARYHLELAKVTQENIISTVIPLVVDAMVFSSMQNDALDGDHTVFSSFTLWS</sequence>
<dbReference type="AlphaFoldDB" id="A0A0P1A6U0"/>
<organism evidence="2 3">
    <name type="scientific">Plasmopara halstedii</name>
    <name type="common">Downy mildew of sunflower</name>
    <dbReference type="NCBI Taxonomy" id="4781"/>
    <lineage>
        <taxon>Eukaryota</taxon>
        <taxon>Sar</taxon>
        <taxon>Stramenopiles</taxon>
        <taxon>Oomycota</taxon>
        <taxon>Peronosporomycetes</taxon>
        <taxon>Peronosporales</taxon>
        <taxon>Peronosporaceae</taxon>
        <taxon>Plasmopara</taxon>
    </lineage>
</organism>
<feature type="transmembrane region" description="Helical" evidence="1">
    <location>
        <begin position="100"/>
        <end position="118"/>
    </location>
</feature>
<keyword evidence="1" id="KW-0472">Membrane</keyword>
<dbReference type="RefSeq" id="XP_024572283.1">
    <property type="nucleotide sequence ID" value="XM_024729470.1"/>
</dbReference>
<dbReference type="OrthoDB" id="117941at2759"/>
<feature type="transmembrane region" description="Helical" evidence="1">
    <location>
        <begin position="130"/>
        <end position="150"/>
    </location>
</feature>
<name>A0A0P1A6U0_PLAHL</name>
<proteinExistence type="predicted"/>
<evidence type="ECO:0000313" key="3">
    <source>
        <dbReference type="Proteomes" id="UP000054928"/>
    </source>
</evidence>
<evidence type="ECO:0000313" key="2">
    <source>
        <dbReference type="EMBL" id="CEG35914.1"/>
    </source>
</evidence>
<dbReference type="GeneID" id="36395294"/>